<dbReference type="GO" id="GO:0005829">
    <property type="term" value="C:cytosol"/>
    <property type="evidence" value="ECO:0007669"/>
    <property type="project" value="TreeGrafter"/>
</dbReference>
<dbReference type="GO" id="GO:0004764">
    <property type="term" value="F:shikimate 3-dehydrogenase (NADP+) activity"/>
    <property type="evidence" value="ECO:0007669"/>
    <property type="project" value="InterPro"/>
</dbReference>
<evidence type="ECO:0000313" key="4">
    <source>
        <dbReference type="EMBL" id="HIT49606.1"/>
    </source>
</evidence>
<dbReference type="InterPro" id="IPR036291">
    <property type="entry name" value="NAD(P)-bd_dom_sf"/>
</dbReference>
<accession>A0A9D1KIK6</accession>
<dbReference type="SUPFAM" id="SSF51735">
    <property type="entry name" value="NAD(P)-binding Rossmann-fold domains"/>
    <property type="match status" value="1"/>
</dbReference>
<evidence type="ECO:0000256" key="1">
    <source>
        <dbReference type="ARBA" id="ARBA00004871"/>
    </source>
</evidence>
<dbReference type="InterPro" id="IPR046346">
    <property type="entry name" value="Aminoacid_DH-like_N_sf"/>
</dbReference>
<dbReference type="CDD" id="cd01065">
    <property type="entry name" value="NAD_bind_Shikimate_DH"/>
    <property type="match status" value="1"/>
</dbReference>
<dbReference type="AlphaFoldDB" id="A0A9D1KIK6"/>
<keyword evidence="2" id="KW-0057">Aromatic amino acid biosynthesis</keyword>
<dbReference type="PANTHER" id="PTHR21089:SF1">
    <property type="entry name" value="BIFUNCTIONAL 3-DEHYDROQUINATE DEHYDRATASE_SHIKIMATE DEHYDROGENASE, CHLOROPLASTIC"/>
    <property type="match status" value="1"/>
</dbReference>
<dbReference type="GO" id="GO:0019632">
    <property type="term" value="P:shikimate metabolic process"/>
    <property type="evidence" value="ECO:0007669"/>
    <property type="project" value="TreeGrafter"/>
</dbReference>
<proteinExistence type="predicted"/>
<evidence type="ECO:0000259" key="3">
    <source>
        <dbReference type="Pfam" id="PF08501"/>
    </source>
</evidence>
<dbReference type="GO" id="GO:0009423">
    <property type="term" value="P:chorismate biosynthetic process"/>
    <property type="evidence" value="ECO:0007669"/>
    <property type="project" value="TreeGrafter"/>
</dbReference>
<gene>
    <name evidence="4" type="ORF">IAD46_01130</name>
</gene>
<dbReference type="Gene3D" id="3.40.50.720">
    <property type="entry name" value="NAD(P)-binding Rossmann-like Domain"/>
    <property type="match status" value="1"/>
</dbReference>
<dbReference type="GO" id="GO:0050661">
    <property type="term" value="F:NADP binding"/>
    <property type="evidence" value="ECO:0007669"/>
    <property type="project" value="TreeGrafter"/>
</dbReference>
<keyword evidence="2" id="KW-0028">Amino-acid biosynthesis</keyword>
<dbReference type="GO" id="GO:0009073">
    <property type="term" value="P:aromatic amino acid family biosynthetic process"/>
    <property type="evidence" value="ECO:0007669"/>
    <property type="project" value="UniProtKB-KW"/>
</dbReference>
<comment type="caution">
    <text evidence="4">The sequence shown here is derived from an EMBL/GenBank/DDBJ whole genome shotgun (WGS) entry which is preliminary data.</text>
</comment>
<dbReference type="InterPro" id="IPR013708">
    <property type="entry name" value="Shikimate_DH-bd_N"/>
</dbReference>
<dbReference type="PANTHER" id="PTHR21089">
    <property type="entry name" value="SHIKIMATE DEHYDROGENASE"/>
    <property type="match status" value="1"/>
</dbReference>
<dbReference type="InterPro" id="IPR022893">
    <property type="entry name" value="Shikimate_DH_fam"/>
</dbReference>
<feature type="domain" description="Shikimate dehydrogenase substrate binding N-terminal" evidence="3">
    <location>
        <begin position="6"/>
        <end position="88"/>
    </location>
</feature>
<protein>
    <submittedName>
        <fullName evidence="4">Shikimate dehydrogenase</fullName>
    </submittedName>
</protein>
<name>A0A9D1KIK6_9MOLU</name>
<dbReference type="Pfam" id="PF08501">
    <property type="entry name" value="Shikimate_dh_N"/>
    <property type="match status" value="1"/>
</dbReference>
<dbReference type="SUPFAM" id="SSF53223">
    <property type="entry name" value="Aminoacid dehydrogenase-like, N-terminal domain"/>
    <property type="match status" value="1"/>
</dbReference>
<comment type="pathway">
    <text evidence="1">Metabolic intermediate biosynthesis; chorismate biosynthesis; chorismate from D-erythrose 4-phosphate and phosphoenolpyruvate: step 4/7.</text>
</comment>
<organism evidence="4 5">
    <name type="scientific">Candidatus Pelethenecus faecipullorum</name>
    <dbReference type="NCBI Taxonomy" id="2840900"/>
    <lineage>
        <taxon>Bacteria</taxon>
        <taxon>Bacillati</taxon>
        <taxon>Mycoplasmatota</taxon>
        <taxon>Mollicutes</taxon>
        <taxon>Candidatus Pelethenecus</taxon>
    </lineage>
</organism>
<dbReference type="Proteomes" id="UP000886758">
    <property type="component" value="Unassembled WGS sequence"/>
</dbReference>
<reference evidence="4" key="2">
    <citation type="journal article" date="2021" name="PeerJ">
        <title>Extensive microbial diversity within the chicken gut microbiome revealed by metagenomics and culture.</title>
        <authorList>
            <person name="Gilroy R."/>
            <person name="Ravi A."/>
            <person name="Getino M."/>
            <person name="Pursley I."/>
            <person name="Horton D.L."/>
            <person name="Alikhan N.F."/>
            <person name="Baker D."/>
            <person name="Gharbi K."/>
            <person name="Hall N."/>
            <person name="Watson M."/>
            <person name="Adriaenssens E.M."/>
            <person name="Foster-Nyarko E."/>
            <person name="Jarju S."/>
            <person name="Secka A."/>
            <person name="Antonio M."/>
            <person name="Oren A."/>
            <person name="Chaudhuri R.R."/>
            <person name="La Ragione R."/>
            <person name="Hildebrand F."/>
            <person name="Pallen M.J."/>
        </authorList>
    </citation>
    <scope>NUCLEOTIDE SEQUENCE</scope>
    <source>
        <strain evidence="4">ChiW17-6978</strain>
    </source>
</reference>
<evidence type="ECO:0000256" key="2">
    <source>
        <dbReference type="ARBA" id="ARBA00023141"/>
    </source>
</evidence>
<sequence length="261" mass="29897">MKRYALLGEKLAHSWSKEIHQWIFNQNGIRAEYDLLECRKEELSDLITALKKGQYDGFNVTIPYKKVIIPYLDELSPKAKTIGSVNTVYRKDGKAIGDNTDYDGFLAYVQRKNFSFANKRCYILGSGGASGAVFQVVSDLKGIPVIVSRNPIEQQISYEQLATEPIDILINTTPVGMYPNVDLSPIQKELAERIPLVIDIIFNPLQTKLLLDAHSRQNGLWMLVEQAIKAEERWQETPILCDKEKLYQDILHKIKERNQER</sequence>
<dbReference type="EMBL" id="DVLF01000037">
    <property type="protein sequence ID" value="HIT49606.1"/>
    <property type="molecule type" value="Genomic_DNA"/>
</dbReference>
<evidence type="ECO:0000313" key="5">
    <source>
        <dbReference type="Proteomes" id="UP000886758"/>
    </source>
</evidence>
<dbReference type="Gene3D" id="3.40.50.10860">
    <property type="entry name" value="Leucine Dehydrogenase, chain A, domain 1"/>
    <property type="match status" value="1"/>
</dbReference>
<reference evidence="4" key="1">
    <citation type="submission" date="2020-10" db="EMBL/GenBank/DDBJ databases">
        <authorList>
            <person name="Gilroy R."/>
        </authorList>
    </citation>
    <scope>NUCLEOTIDE SEQUENCE</scope>
    <source>
        <strain evidence="4">ChiW17-6978</strain>
    </source>
</reference>